<dbReference type="InterPro" id="IPR037099">
    <property type="entry name" value="Fum_R/Succ_DH_flav-like_C_sf"/>
</dbReference>
<evidence type="ECO:0000256" key="2">
    <source>
        <dbReference type="ARBA" id="ARBA00004950"/>
    </source>
</evidence>
<evidence type="ECO:0000256" key="8">
    <source>
        <dbReference type="ARBA" id="ARBA00030386"/>
    </source>
</evidence>
<comment type="catalytic activity">
    <reaction evidence="9">
        <text>L-aspartate + O2 = iminosuccinate + H2O2</text>
        <dbReference type="Rhea" id="RHEA:25876"/>
        <dbReference type="ChEBI" id="CHEBI:15379"/>
        <dbReference type="ChEBI" id="CHEBI:16240"/>
        <dbReference type="ChEBI" id="CHEBI:29991"/>
        <dbReference type="ChEBI" id="CHEBI:77875"/>
        <dbReference type="EC" id="1.4.3.16"/>
    </reaction>
    <physiologicalReaction direction="left-to-right" evidence="9">
        <dbReference type="Rhea" id="RHEA:25877"/>
    </physiologicalReaction>
</comment>
<evidence type="ECO:0000256" key="9">
    <source>
        <dbReference type="ARBA" id="ARBA00048305"/>
    </source>
</evidence>
<dbReference type="PIRSF" id="PIRSF000171">
    <property type="entry name" value="SDHA_APRA_LASPO"/>
    <property type="match status" value="1"/>
</dbReference>
<comment type="similarity">
    <text evidence="3">Belongs to the FAD-dependent oxidoreductase 2 family. NadB subfamily.</text>
</comment>
<evidence type="ECO:0000256" key="10">
    <source>
        <dbReference type="PIRSR" id="PIRSR000171-1"/>
    </source>
</evidence>
<feature type="domain" description="Fumarate reductase/succinate dehydrogenase flavoprotein-like C-terminal" evidence="12">
    <location>
        <begin position="447"/>
        <end position="567"/>
    </location>
</feature>
<dbReference type="AlphaFoldDB" id="A0A1Z5HUJ9"/>
<evidence type="ECO:0000259" key="11">
    <source>
        <dbReference type="Pfam" id="PF00890"/>
    </source>
</evidence>
<evidence type="ECO:0000313" key="13">
    <source>
        <dbReference type="EMBL" id="GAW93213.1"/>
    </source>
</evidence>
<dbReference type="InterPro" id="IPR030664">
    <property type="entry name" value="SdhA/FrdA/AprA"/>
</dbReference>
<evidence type="ECO:0000256" key="5">
    <source>
        <dbReference type="ARBA" id="ARBA00021901"/>
    </source>
</evidence>
<evidence type="ECO:0000256" key="6">
    <source>
        <dbReference type="ARBA" id="ARBA00022630"/>
    </source>
</evidence>
<sequence>MEELVTDILILGSGGAGLFAALQSADADPRISVTLVTKGLVGKSGCTRMVQGGYNVVLNPRDSLELHFKDTLKGGQFINDQELAWLLVSNAPRTVRELETKVGCFFDRDEHGNIHQKPFAGQSFDRTVHRGDLTGIEIISRLREQVFRRQNIKVIEECRAIDLVTNSEGTRIAGAVLLDIRTGQFLLVRAKAILVATGGGARMYKISAPSMEKSGDGVAMAYRVGAVLMDMEMLQFHPTGLLAGNSRLRGSVLEEGLRGAGAYLFNAKGERFMERYDPERKERSTRDVVARSSYMEILGGRGTPDGGVYLDMSHLGAEFVETNFPGMVERVREIGKDLAREPIEVSPTAHFHMGGIRINLNCQSNIEGLFAAGEDAAGVHGANRLGGNGVAESTVFGILSAERMVDYIKDVSSPSSYSQKQVEEIIERAIKPFKLEVNNSESPFALREEIEEMMWQKVGVVRNGNHLKEALEELNVFEERLEKIAISGPKEYNVAWNEVLNLRNILIIAKATALSALLRTESRGSHYREDFPHTDKEWFKNICLQKNGENEFKVFEQPVNFTRMKPEDVLN</sequence>
<dbReference type="GO" id="GO:0044281">
    <property type="term" value="P:small molecule metabolic process"/>
    <property type="evidence" value="ECO:0007669"/>
    <property type="project" value="UniProtKB-ARBA"/>
</dbReference>
<dbReference type="PANTHER" id="PTHR11632:SF51">
    <property type="entry name" value="SUCCINATE DEHYDROGENASE [UBIQUINONE] FLAVOPROTEIN SUBUNIT, MITOCHONDRIAL"/>
    <property type="match status" value="1"/>
</dbReference>
<organism evidence="13 14">
    <name type="scientific">Calderihabitans maritimus</name>
    <dbReference type="NCBI Taxonomy" id="1246530"/>
    <lineage>
        <taxon>Bacteria</taxon>
        <taxon>Bacillati</taxon>
        <taxon>Bacillota</taxon>
        <taxon>Clostridia</taxon>
        <taxon>Neomoorellales</taxon>
        <taxon>Calderihabitantaceae</taxon>
        <taxon>Calderihabitans</taxon>
    </lineage>
</organism>
<dbReference type="RefSeq" id="WP_088554402.1">
    <property type="nucleotide sequence ID" value="NZ_BDGJ01000122.1"/>
</dbReference>
<evidence type="ECO:0000256" key="7">
    <source>
        <dbReference type="ARBA" id="ARBA00023002"/>
    </source>
</evidence>
<dbReference type="InterPro" id="IPR003953">
    <property type="entry name" value="FAD-dep_OxRdtase_2_FAD-bd"/>
</dbReference>
<evidence type="ECO:0000259" key="12">
    <source>
        <dbReference type="Pfam" id="PF02910"/>
    </source>
</evidence>
<evidence type="ECO:0000313" key="14">
    <source>
        <dbReference type="Proteomes" id="UP000197032"/>
    </source>
</evidence>
<dbReference type="EC" id="1.4.3.16" evidence="4"/>
<dbReference type="EMBL" id="BDGJ01000122">
    <property type="protein sequence ID" value="GAW93213.1"/>
    <property type="molecule type" value="Genomic_DNA"/>
</dbReference>
<name>A0A1Z5HUJ9_9FIRM</name>
<gene>
    <name evidence="13" type="ORF">KKC1_23520</name>
</gene>
<comment type="caution">
    <text evidence="13">The sequence shown here is derived from an EMBL/GenBank/DDBJ whole genome shotgun (WGS) entry which is preliminary data.</text>
</comment>
<comment type="pathway">
    <text evidence="2">Cofactor biosynthesis; NAD(+) biosynthesis; iminoaspartate from L-aspartate (oxidase route): step 1/1.</text>
</comment>
<evidence type="ECO:0000256" key="4">
    <source>
        <dbReference type="ARBA" id="ARBA00012173"/>
    </source>
</evidence>
<dbReference type="Pfam" id="PF02910">
    <property type="entry name" value="Succ_DH_flav_C"/>
    <property type="match status" value="1"/>
</dbReference>
<dbReference type="Pfam" id="PF00890">
    <property type="entry name" value="FAD_binding_2"/>
    <property type="match status" value="1"/>
</dbReference>
<dbReference type="PRINTS" id="PR00368">
    <property type="entry name" value="FADPNR"/>
</dbReference>
<evidence type="ECO:0000256" key="1">
    <source>
        <dbReference type="ARBA" id="ARBA00001974"/>
    </source>
</evidence>
<dbReference type="Gene3D" id="1.20.58.100">
    <property type="entry name" value="Fumarate reductase/succinate dehydrogenase flavoprotein-like, C-terminal domain"/>
    <property type="match status" value="1"/>
</dbReference>
<dbReference type="SUPFAM" id="SSF56425">
    <property type="entry name" value="Succinate dehydrogenase/fumarate reductase flavoprotein, catalytic domain"/>
    <property type="match status" value="1"/>
</dbReference>
<dbReference type="GO" id="GO:0033765">
    <property type="term" value="F:steroid dehydrogenase activity, acting on the CH-CH group of donors"/>
    <property type="evidence" value="ECO:0007669"/>
    <property type="project" value="UniProtKB-ARBA"/>
</dbReference>
<dbReference type="Gene3D" id="3.90.700.10">
    <property type="entry name" value="Succinate dehydrogenase/fumarate reductase flavoprotein, catalytic domain"/>
    <property type="match status" value="1"/>
</dbReference>
<dbReference type="InterPro" id="IPR015939">
    <property type="entry name" value="Fum_Rdtase/Succ_DH_flav-like_C"/>
</dbReference>
<comment type="cofactor">
    <cofactor evidence="1">
        <name>FAD</name>
        <dbReference type="ChEBI" id="CHEBI:57692"/>
    </cofactor>
</comment>
<feature type="domain" description="FAD-dependent oxidoreductase 2 FAD-binding" evidence="11">
    <location>
        <begin position="7"/>
        <end position="390"/>
    </location>
</feature>
<keyword evidence="7" id="KW-0560">Oxidoreductase</keyword>
<dbReference type="InterPro" id="IPR027477">
    <property type="entry name" value="Succ_DH/fumarate_Rdtase_cat_sf"/>
</dbReference>
<dbReference type="FunFam" id="3.90.700.10:FF:000002">
    <property type="entry name" value="L-aspartate oxidase"/>
    <property type="match status" value="1"/>
</dbReference>
<dbReference type="SUPFAM" id="SSF51905">
    <property type="entry name" value="FAD/NAD(P)-binding domain"/>
    <property type="match status" value="1"/>
</dbReference>
<dbReference type="Proteomes" id="UP000197032">
    <property type="component" value="Unassembled WGS sequence"/>
</dbReference>
<dbReference type="GO" id="GO:0008734">
    <property type="term" value="F:L-aspartate oxidase activity"/>
    <property type="evidence" value="ECO:0007669"/>
    <property type="project" value="UniProtKB-EC"/>
</dbReference>
<dbReference type="OrthoDB" id="9806724at2"/>
<proteinExistence type="inferred from homology"/>
<dbReference type="Gene3D" id="3.50.50.60">
    <property type="entry name" value="FAD/NAD(P)-binding domain"/>
    <property type="match status" value="1"/>
</dbReference>
<protein>
    <recommendedName>
        <fullName evidence="5">L-aspartate oxidase</fullName>
        <ecNumber evidence="4">1.4.3.16</ecNumber>
    </recommendedName>
    <alternativeName>
        <fullName evidence="8">Quinolinate synthase B</fullName>
    </alternativeName>
</protein>
<dbReference type="PANTHER" id="PTHR11632">
    <property type="entry name" value="SUCCINATE DEHYDROGENASE 2 FLAVOPROTEIN SUBUNIT"/>
    <property type="match status" value="1"/>
</dbReference>
<accession>A0A1Z5HUJ9</accession>
<reference evidence="14" key="1">
    <citation type="journal article" date="2017" name="Appl. Environ. Microbiol.">
        <title>Genomic analysis of Calderihabitans maritimus KKC1, a thermophilic hydrogenogenic carboxydotrophic bacterium isolated from marine sediment.</title>
        <authorList>
            <person name="Omae K."/>
            <person name="Yoneda Y."/>
            <person name="Fukuyama Y."/>
            <person name="Yoshida T."/>
            <person name="Sako Y."/>
        </authorList>
    </citation>
    <scope>NUCLEOTIDE SEQUENCE [LARGE SCALE GENOMIC DNA]</scope>
    <source>
        <strain evidence="14">KKC1</strain>
    </source>
</reference>
<dbReference type="InterPro" id="IPR036188">
    <property type="entry name" value="FAD/NAD-bd_sf"/>
</dbReference>
<evidence type="ECO:0000256" key="3">
    <source>
        <dbReference type="ARBA" id="ARBA00008562"/>
    </source>
</evidence>
<dbReference type="SUPFAM" id="SSF46977">
    <property type="entry name" value="Succinate dehydrogenase/fumarate reductase flavoprotein C-terminal domain"/>
    <property type="match status" value="1"/>
</dbReference>
<keyword evidence="6" id="KW-0285">Flavoprotein</keyword>
<feature type="active site" description="Proton acceptor" evidence="10">
    <location>
        <position position="286"/>
    </location>
</feature>
<keyword evidence="14" id="KW-1185">Reference proteome</keyword>